<dbReference type="GO" id="GO:0016887">
    <property type="term" value="F:ATP hydrolysis activity"/>
    <property type="evidence" value="ECO:0007669"/>
    <property type="project" value="RHEA"/>
</dbReference>
<evidence type="ECO:0000256" key="3">
    <source>
        <dbReference type="ARBA" id="ARBA00022801"/>
    </source>
</evidence>
<evidence type="ECO:0000256" key="12">
    <source>
        <dbReference type="PROSITE-ProRule" id="PRU00560"/>
    </source>
</evidence>
<dbReference type="InterPro" id="IPR000212">
    <property type="entry name" value="DNA_helicase_UvrD/REP"/>
</dbReference>
<dbReference type="InterPro" id="IPR014017">
    <property type="entry name" value="DNA_helicase_UvrD-like_C"/>
</dbReference>
<dbReference type="FunFam" id="1.10.486.10:FF:000003">
    <property type="entry name" value="ATP-dependent DNA helicase"/>
    <property type="match status" value="1"/>
</dbReference>
<dbReference type="InterPro" id="IPR027417">
    <property type="entry name" value="P-loop_NTPase"/>
</dbReference>
<evidence type="ECO:0000256" key="5">
    <source>
        <dbReference type="ARBA" id="ARBA00022840"/>
    </source>
</evidence>
<dbReference type="InterPro" id="IPR014016">
    <property type="entry name" value="UvrD-like_ATP-bd"/>
</dbReference>
<dbReference type="GO" id="GO:0005524">
    <property type="term" value="F:ATP binding"/>
    <property type="evidence" value="ECO:0007669"/>
    <property type="project" value="UniProtKB-UniRule"/>
</dbReference>
<dbReference type="Proteomes" id="UP000063234">
    <property type="component" value="Chromosome"/>
</dbReference>
<dbReference type="GO" id="GO:0000725">
    <property type="term" value="P:recombinational repair"/>
    <property type="evidence" value="ECO:0007669"/>
    <property type="project" value="TreeGrafter"/>
</dbReference>
<reference evidence="16" key="1">
    <citation type="journal article" date="2018" name="Science">
        <title>A primordial and reversible TCA cycle in a facultatively chemolithoautotrophic thermophile.</title>
        <authorList>
            <person name="Nunoura T."/>
            <person name="Chikaraishi Y."/>
            <person name="Izaki R."/>
            <person name="Suwa T."/>
            <person name="Sato T."/>
            <person name="Harada T."/>
            <person name="Mori K."/>
            <person name="Kato Y."/>
            <person name="Miyazaki M."/>
            <person name="Shimamura S."/>
            <person name="Yanagawa K."/>
            <person name="Shuto A."/>
            <person name="Ohkouchi N."/>
            <person name="Fujita N."/>
            <person name="Takaki Y."/>
            <person name="Atomi H."/>
            <person name="Takai K."/>
        </authorList>
    </citation>
    <scope>NUCLEOTIDE SEQUENCE [LARGE SCALE GENOMIC DNA]</scope>
    <source>
        <strain evidence="16">DSM 17441 / JCM 13301 / NBRC 103674 / ABI70S6</strain>
    </source>
</reference>
<dbReference type="Gene3D" id="3.40.50.300">
    <property type="entry name" value="P-loop containing nucleotide triphosphate hydrolases"/>
    <property type="match status" value="2"/>
</dbReference>
<gene>
    <name evidence="15" type="ORF">TST_0965</name>
</gene>
<comment type="similarity">
    <text evidence="1">Belongs to the helicase family. UvrD subfamily.</text>
</comment>
<dbReference type="CDD" id="cd18807">
    <property type="entry name" value="SF1_C_UvrD"/>
    <property type="match status" value="1"/>
</dbReference>
<dbReference type="PROSITE" id="PS51198">
    <property type="entry name" value="UVRD_HELICASE_ATP_BIND"/>
    <property type="match status" value="1"/>
</dbReference>
<dbReference type="GO" id="GO:0043138">
    <property type="term" value="F:3'-5' DNA helicase activity"/>
    <property type="evidence" value="ECO:0007669"/>
    <property type="project" value="UniProtKB-EC"/>
</dbReference>
<feature type="domain" description="UvrD-like helicase ATP-binding" evidence="13">
    <location>
        <begin position="10"/>
        <end position="292"/>
    </location>
</feature>
<dbReference type="EC" id="5.6.2.4" evidence="9"/>
<dbReference type="RefSeq" id="WP_068549760.1">
    <property type="nucleotide sequence ID" value="NZ_AP013035.1"/>
</dbReference>
<dbReference type="GO" id="GO:0033202">
    <property type="term" value="C:DNA helicase complex"/>
    <property type="evidence" value="ECO:0007669"/>
    <property type="project" value="TreeGrafter"/>
</dbReference>
<evidence type="ECO:0000256" key="2">
    <source>
        <dbReference type="ARBA" id="ARBA00022741"/>
    </source>
</evidence>
<feature type="domain" description="UvrD-like helicase C-terminal" evidence="14">
    <location>
        <begin position="293"/>
        <end position="561"/>
    </location>
</feature>
<dbReference type="STRING" id="1298851.TST_0965"/>
<dbReference type="InterPro" id="IPR013986">
    <property type="entry name" value="DExx_box_DNA_helicase_dom_sf"/>
</dbReference>
<keyword evidence="4 12" id="KW-0347">Helicase</keyword>
<comment type="catalytic activity">
    <reaction evidence="11">
        <text>ATP + H2O = ADP + phosphate + H(+)</text>
        <dbReference type="Rhea" id="RHEA:13065"/>
        <dbReference type="ChEBI" id="CHEBI:15377"/>
        <dbReference type="ChEBI" id="CHEBI:15378"/>
        <dbReference type="ChEBI" id="CHEBI:30616"/>
        <dbReference type="ChEBI" id="CHEBI:43474"/>
        <dbReference type="ChEBI" id="CHEBI:456216"/>
        <dbReference type="EC" id="5.6.2.4"/>
    </reaction>
</comment>
<dbReference type="Pfam" id="PF00580">
    <property type="entry name" value="UvrD-helicase"/>
    <property type="match status" value="1"/>
</dbReference>
<dbReference type="SUPFAM" id="SSF52540">
    <property type="entry name" value="P-loop containing nucleoside triphosphate hydrolases"/>
    <property type="match status" value="1"/>
</dbReference>
<dbReference type="Pfam" id="PF21196">
    <property type="entry name" value="PcrA_UvrD_tudor"/>
    <property type="match status" value="1"/>
</dbReference>
<accession>A0A0S3QTW4</accession>
<dbReference type="PROSITE" id="PS51217">
    <property type="entry name" value="UVRD_HELICASE_CTER"/>
    <property type="match status" value="1"/>
</dbReference>
<sequence>MRLVEEKILEGLTPSQREAVTTVDGPLLILAGAGSGKTRVITHRTAYLMHEGVPGHNILCLTFTNKAAGEMKTRVLSILGLGEEATRGYGVPFLSTFHSFCLWGLRRFADRLGYGPDFIVVDETDQLGIVKEILKRLNLYPKRYSPKALVEVISNTKISMIKPEGVPLYGPLASVFPEIYKEYQRILREGNLMDFDDLLVNAYKLLSEDEVAKDFFSNRFSHVMVDEYQDTNRIQYLIVKELCEKHRNICVVGDDDQSIYSWRGADIRNILDFEKDFPEAKVVKLEENFRSTKIILDAAWHVVKNNVMRKEKRLKPVKEGGEKIRFFVADSDRDEARFVVDEIERLGRPYKDYAIFYRTNAQSRPFEEELINRGIPYVVVGGIRFYERKEIKDIIAYLRFIRNPNDIYAFKRIVNVPARGIGATTVGRILDYVERSGTSLWDILINIDSIHVLSSSAANKVKNFVKLIEELRFLVSMVPFSELVQTIIEKTGYRAMLEAEGTREAEGRLENLRELVNVASEFDDLEDGLSVFLDRSVLSAPVDEVNADNAVTLMTLHSAKGLEFPVVFMVGMEEGFLPHYRSQESSYALEEERRLCYVGMTRAKELLYLTRAERRLFYGVTKSFEPSRFLEEIPEELIERVDRRGEIVQSERVSFREKPVMKEEDNPSQFKKGDTVVHPHFGKGRVIEISGRGESLKVRVRFYKYGVKLLSLQHANLRKVG</sequence>
<organism evidence="15 16">
    <name type="scientific">Thermosulfidibacter takaii (strain DSM 17441 / JCM 13301 / NBRC 103674 / ABI70S6)</name>
    <dbReference type="NCBI Taxonomy" id="1298851"/>
    <lineage>
        <taxon>Bacteria</taxon>
        <taxon>Pseudomonadati</taxon>
        <taxon>Thermosulfidibacterota</taxon>
        <taxon>Thermosulfidibacteria</taxon>
        <taxon>Thermosulfidibacterales</taxon>
        <taxon>Thermosulfidibacteraceae</taxon>
    </lineage>
</organism>
<dbReference type="KEGG" id="ttk:TST_0965"/>
<dbReference type="AlphaFoldDB" id="A0A0S3QTW4"/>
<evidence type="ECO:0000313" key="16">
    <source>
        <dbReference type="Proteomes" id="UP000063234"/>
    </source>
</evidence>
<keyword evidence="5 12" id="KW-0067">ATP-binding</keyword>
<dbReference type="OrthoDB" id="9810135at2"/>
<dbReference type="Pfam" id="PF13361">
    <property type="entry name" value="UvrD_C"/>
    <property type="match status" value="1"/>
</dbReference>
<evidence type="ECO:0000256" key="7">
    <source>
        <dbReference type="ARBA" id="ARBA00023235"/>
    </source>
</evidence>
<dbReference type="PANTHER" id="PTHR11070">
    <property type="entry name" value="UVRD / RECB / PCRA DNA HELICASE FAMILY MEMBER"/>
    <property type="match status" value="1"/>
</dbReference>
<keyword evidence="2 12" id="KW-0547">Nucleotide-binding</keyword>
<comment type="catalytic activity">
    <reaction evidence="8">
        <text>Couples ATP hydrolysis with the unwinding of duplex DNA by translocating in the 3'-5' direction.</text>
        <dbReference type="EC" id="5.6.2.4"/>
    </reaction>
</comment>
<dbReference type="GO" id="GO:0003677">
    <property type="term" value="F:DNA binding"/>
    <property type="evidence" value="ECO:0007669"/>
    <property type="project" value="UniProtKB-KW"/>
</dbReference>
<evidence type="ECO:0000256" key="8">
    <source>
        <dbReference type="ARBA" id="ARBA00034617"/>
    </source>
</evidence>
<keyword evidence="7" id="KW-0413">Isomerase</keyword>
<dbReference type="PATRIC" id="fig|1298851.3.peg.1004"/>
<evidence type="ECO:0000313" key="15">
    <source>
        <dbReference type="EMBL" id="BAT71763.1"/>
    </source>
</evidence>
<keyword evidence="16" id="KW-1185">Reference proteome</keyword>
<dbReference type="EMBL" id="AP013035">
    <property type="protein sequence ID" value="BAT71763.1"/>
    <property type="molecule type" value="Genomic_DNA"/>
</dbReference>
<keyword evidence="6" id="KW-0238">DNA-binding</keyword>
<evidence type="ECO:0000256" key="9">
    <source>
        <dbReference type="ARBA" id="ARBA00034808"/>
    </source>
</evidence>
<dbReference type="Gene3D" id="1.10.486.10">
    <property type="entry name" value="PCRA, domain 4"/>
    <property type="match status" value="1"/>
</dbReference>
<evidence type="ECO:0000256" key="10">
    <source>
        <dbReference type="ARBA" id="ARBA00034923"/>
    </source>
</evidence>
<evidence type="ECO:0000256" key="11">
    <source>
        <dbReference type="ARBA" id="ARBA00048988"/>
    </source>
</evidence>
<keyword evidence="3 12" id="KW-0378">Hydrolase</keyword>
<dbReference type="PANTHER" id="PTHR11070:SF2">
    <property type="entry name" value="ATP-DEPENDENT DNA HELICASE SRS2"/>
    <property type="match status" value="1"/>
</dbReference>
<proteinExistence type="inferred from homology"/>
<evidence type="ECO:0000259" key="13">
    <source>
        <dbReference type="PROSITE" id="PS51198"/>
    </source>
</evidence>
<dbReference type="CDD" id="cd17932">
    <property type="entry name" value="DEXQc_UvrD"/>
    <property type="match status" value="1"/>
</dbReference>
<feature type="binding site" evidence="12">
    <location>
        <begin position="31"/>
        <end position="38"/>
    </location>
    <ligand>
        <name>ATP</name>
        <dbReference type="ChEBI" id="CHEBI:30616"/>
    </ligand>
</feature>
<dbReference type="GO" id="GO:0005829">
    <property type="term" value="C:cytosol"/>
    <property type="evidence" value="ECO:0007669"/>
    <property type="project" value="TreeGrafter"/>
</dbReference>
<evidence type="ECO:0000256" key="6">
    <source>
        <dbReference type="ARBA" id="ARBA00023125"/>
    </source>
</evidence>
<protein>
    <recommendedName>
        <fullName evidence="9">DNA 3'-5' helicase</fullName>
        <ecNumber evidence="9">5.6.2.4</ecNumber>
    </recommendedName>
    <alternativeName>
        <fullName evidence="10">DNA 3'-5' helicase II</fullName>
    </alternativeName>
</protein>
<evidence type="ECO:0000256" key="1">
    <source>
        <dbReference type="ARBA" id="ARBA00009922"/>
    </source>
</evidence>
<dbReference type="Gene3D" id="1.10.10.160">
    <property type="match status" value="1"/>
</dbReference>
<name>A0A0S3QTW4_THET7</name>
<evidence type="ECO:0000256" key="4">
    <source>
        <dbReference type="ARBA" id="ARBA00022806"/>
    </source>
</evidence>
<evidence type="ECO:0000259" key="14">
    <source>
        <dbReference type="PROSITE" id="PS51217"/>
    </source>
</evidence>